<dbReference type="eggNOG" id="ENOG502TJM4">
    <property type="taxonomic scope" value="Eukaryota"/>
</dbReference>
<accession>G0MG85</accession>
<keyword evidence="1" id="KW-0732">Signal</keyword>
<dbReference type="OrthoDB" id="5772139at2759"/>
<protein>
    <submittedName>
        <fullName evidence="2">Uncharacterized protein</fullName>
    </submittedName>
</protein>
<dbReference type="Proteomes" id="UP000008068">
    <property type="component" value="Unassembled WGS sequence"/>
</dbReference>
<dbReference type="HOGENOM" id="CLU_134609_2_0_1"/>
<dbReference type="AlphaFoldDB" id="G0MG85"/>
<proteinExistence type="predicted"/>
<feature type="signal peptide" evidence="1">
    <location>
        <begin position="1"/>
        <end position="17"/>
    </location>
</feature>
<evidence type="ECO:0000256" key="1">
    <source>
        <dbReference type="SAM" id="SignalP"/>
    </source>
</evidence>
<name>G0MG85_CAEBE</name>
<feature type="chain" id="PRO_5003403451" evidence="1">
    <location>
        <begin position="18"/>
        <end position="133"/>
    </location>
</feature>
<organism evidence="3">
    <name type="scientific">Caenorhabditis brenneri</name>
    <name type="common">Nematode worm</name>
    <dbReference type="NCBI Taxonomy" id="135651"/>
    <lineage>
        <taxon>Eukaryota</taxon>
        <taxon>Metazoa</taxon>
        <taxon>Ecdysozoa</taxon>
        <taxon>Nematoda</taxon>
        <taxon>Chromadorea</taxon>
        <taxon>Rhabditida</taxon>
        <taxon>Rhabditina</taxon>
        <taxon>Rhabditomorpha</taxon>
        <taxon>Rhabditoidea</taxon>
        <taxon>Rhabditidae</taxon>
        <taxon>Peloderinae</taxon>
        <taxon>Caenorhabditis</taxon>
    </lineage>
</organism>
<dbReference type="PANTHER" id="PTHR21479:SF28">
    <property type="entry name" value="PROTEIN CBG24148"/>
    <property type="match status" value="1"/>
</dbReference>
<keyword evidence="3" id="KW-1185">Reference proteome</keyword>
<dbReference type="PANTHER" id="PTHR21479">
    <property type="match status" value="1"/>
</dbReference>
<dbReference type="InParanoid" id="G0MG85"/>
<dbReference type="EMBL" id="GL379793">
    <property type="protein sequence ID" value="EGT56550.1"/>
    <property type="molecule type" value="Genomic_DNA"/>
</dbReference>
<dbReference type="Pfam" id="PF05912">
    <property type="entry name" value="DUF870"/>
    <property type="match status" value="1"/>
</dbReference>
<evidence type="ECO:0000313" key="3">
    <source>
        <dbReference type="Proteomes" id="UP000008068"/>
    </source>
</evidence>
<gene>
    <name evidence="2" type="ORF">CAEBREN_03801</name>
</gene>
<dbReference type="InterPro" id="IPR008588">
    <property type="entry name" value="DUF870_CAE_spp"/>
</dbReference>
<reference evidence="3" key="1">
    <citation type="submission" date="2011-07" db="EMBL/GenBank/DDBJ databases">
        <authorList>
            <consortium name="Caenorhabditis brenneri Sequencing and Analysis Consortium"/>
            <person name="Wilson R.K."/>
        </authorList>
    </citation>
    <scope>NUCLEOTIDE SEQUENCE [LARGE SCALE GENOMIC DNA]</scope>
    <source>
        <strain evidence="3">PB2801</strain>
    </source>
</reference>
<sequence length="133" mass="14507">MNPSVFLLATLAVSVAAITNFDFSGEVKCESLGRWCFTVRAVEVDPISNDGLAKVEKCSDGDNVVKYSMIAASEDNDGLLNNEFEIALELTHNCSTNAEKTITTDYVNVPMSRDAYSMSMNFDLNTNTALPVH</sequence>
<evidence type="ECO:0000313" key="2">
    <source>
        <dbReference type="EMBL" id="EGT56550.1"/>
    </source>
</evidence>